<evidence type="ECO:0000256" key="1">
    <source>
        <dbReference type="SAM" id="MobiDB-lite"/>
    </source>
</evidence>
<proteinExistence type="predicted"/>
<dbReference type="EMBL" id="BQNB010012288">
    <property type="protein sequence ID" value="GJT01668.1"/>
    <property type="molecule type" value="Genomic_DNA"/>
</dbReference>
<protein>
    <submittedName>
        <fullName evidence="2">Uncharacterized protein</fullName>
    </submittedName>
</protein>
<dbReference type="Proteomes" id="UP001151760">
    <property type="component" value="Unassembled WGS sequence"/>
</dbReference>
<sequence length="105" mass="11439">MSSHCWEKEKDSTNPRLLGGGSHRNTGTRVEKGVPTGQQKTTAEGKKTLGSSFEATSRALVNINMKLKKNGMPLTTQAAGHALRTKNGTTQKMITIRRALKFQEA</sequence>
<evidence type="ECO:0000313" key="3">
    <source>
        <dbReference type="Proteomes" id="UP001151760"/>
    </source>
</evidence>
<reference evidence="2" key="1">
    <citation type="journal article" date="2022" name="Int. J. Mol. Sci.">
        <title>Draft Genome of Tanacetum Coccineum: Genomic Comparison of Closely Related Tanacetum-Family Plants.</title>
        <authorList>
            <person name="Yamashiro T."/>
            <person name="Shiraishi A."/>
            <person name="Nakayama K."/>
            <person name="Satake H."/>
        </authorList>
    </citation>
    <scope>NUCLEOTIDE SEQUENCE</scope>
</reference>
<evidence type="ECO:0000313" key="2">
    <source>
        <dbReference type="EMBL" id="GJT01668.1"/>
    </source>
</evidence>
<keyword evidence="3" id="KW-1185">Reference proteome</keyword>
<feature type="region of interest" description="Disordered" evidence="1">
    <location>
        <begin position="1"/>
        <end position="50"/>
    </location>
</feature>
<name>A0ABQ5AKI3_9ASTR</name>
<comment type="caution">
    <text evidence="2">The sequence shown here is derived from an EMBL/GenBank/DDBJ whole genome shotgun (WGS) entry which is preliminary data.</text>
</comment>
<gene>
    <name evidence="2" type="ORF">Tco_0822837</name>
</gene>
<organism evidence="2 3">
    <name type="scientific">Tanacetum coccineum</name>
    <dbReference type="NCBI Taxonomy" id="301880"/>
    <lineage>
        <taxon>Eukaryota</taxon>
        <taxon>Viridiplantae</taxon>
        <taxon>Streptophyta</taxon>
        <taxon>Embryophyta</taxon>
        <taxon>Tracheophyta</taxon>
        <taxon>Spermatophyta</taxon>
        <taxon>Magnoliopsida</taxon>
        <taxon>eudicotyledons</taxon>
        <taxon>Gunneridae</taxon>
        <taxon>Pentapetalae</taxon>
        <taxon>asterids</taxon>
        <taxon>campanulids</taxon>
        <taxon>Asterales</taxon>
        <taxon>Asteraceae</taxon>
        <taxon>Asteroideae</taxon>
        <taxon>Anthemideae</taxon>
        <taxon>Anthemidinae</taxon>
        <taxon>Tanacetum</taxon>
    </lineage>
</organism>
<accession>A0ABQ5AKI3</accession>
<reference evidence="2" key="2">
    <citation type="submission" date="2022-01" db="EMBL/GenBank/DDBJ databases">
        <authorList>
            <person name="Yamashiro T."/>
            <person name="Shiraishi A."/>
            <person name="Satake H."/>
            <person name="Nakayama K."/>
        </authorList>
    </citation>
    <scope>NUCLEOTIDE SEQUENCE</scope>
</reference>
<feature type="compositionally biased region" description="Basic and acidic residues" evidence="1">
    <location>
        <begin position="1"/>
        <end position="13"/>
    </location>
</feature>